<accession>A0A956NCE5</accession>
<comment type="caution">
    <text evidence="4">The sequence shown here is derived from an EMBL/GenBank/DDBJ whole genome shotgun (WGS) entry which is preliminary data.</text>
</comment>
<dbReference type="Gene3D" id="3.40.50.1820">
    <property type="entry name" value="alpha/beta hydrolase"/>
    <property type="match status" value="1"/>
</dbReference>
<dbReference type="InterPro" id="IPR050955">
    <property type="entry name" value="Plant_Biomass_Hydrol_Est"/>
</dbReference>
<dbReference type="EMBL" id="JAGQHS010000003">
    <property type="protein sequence ID" value="MCA9754424.1"/>
    <property type="molecule type" value="Genomic_DNA"/>
</dbReference>
<dbReference type="PANTHER" id="PTHR43037">
    <property type="entry name" value="UNNAMED PRODUCT-RELATED"/>
    <property type="match status" value="1"/>
</dbReference>
<dbReference type="SUPFAM" id="SSF53474">
    <property type="entry name" value="alpha/beta-Hydrolases"/>
    <property type="match status" value="1"/>
</dbReference>
<evidence type="ECO:0000256" key="2">
    <source>
        <dbReference type="SAM" id="SignalP"/>
    </source>
</evidence>
<reference evidence="4" key="1">
    <citation type="submission" date="2020-04" db="EMBL/GenBank/DDBJ databases">
        <authorList>
            <person name="Zhang T."/>
        </authorList>
    </citation>
    <scope>NUCLEOTIDE SEQUENCE</scope>
    <source>
        <strain evidence="4">HKST-UBA02</strain>
    </source>
</reference>
<dbReference type="PANTHER" id="PTHR43037:SF1">
    <property type="entry name" value="BLL1128 PROTEIN"/>
    <property type="match status" value="1"/>
</dbReference>
<proteinExistence type="predicted"/>
<organism evidence="4 5">
    <name type="scientific">Eiseniibacteriota bacterium</name>
    <dbReference type="NCBI Taxonomy" id="2212470"/>
    <lineage>
        <taxon>Bacteria</taxon>
        <taxon>Candidatus Eiseniibacteriota</taxon>
    </lineage>
</organism>
<dbReference type="AlphaFoldDB" id="A0A956NCE5"/>
<evidence type="ECO:0000256" key="1">
    <source>
        <dbReference type="ARBA" id="ARBA00022729"/>
    </source>
</evidence>
<dbReference type="InterPro" id="IPR029058">
    <property type="entry name" value="AB_hydrolase_fold"/>
</dbReference>
<name>A0A956NCE5_UNCEI</name>
<dbReference type="InterPro" id="IPR001375">
    <property type="entry name" value="Peptidase_S9_cat"/>
</dbReference>
<evidence type="ECO:0000313" key="4">
    <source>
        <dbReference type="EMBL" id="MCA9754424.1"/>
    </source>
</evidence>
<dbReference type="GO" id="GO:0008236">
    <property type="term" value="F:serine-type peptidase activity"/>
    <property type="evidence" value="ECO:0007669"/>
    <property type="project" value="InterPro"/>
</dbReference>
<feature type="chain" id="PRO_5036865876" evidence="2">
    <location>
        <begin position="26"/>
        <end position="260"/>
    </location>
</feature>
<feature type="signal peptide" evidence="2">
    <location>
        <begin position="1"/>
        <end position="25"/>
    </location>
</feature>
<dbReference type="Proteomes" id="UP000739538">
    <property type="component" value="Unassembled WGS sequence"/>
</dbReference>
<reference evidence="4" key="2">
    <citation type="journal article" date="2021" name="Microbiome">
        <title>Successional dynamics and alternative stable states in a saline activated sludge microbial community over 9 years.</title>
        <authorList>
            <person name="Wang Y."/>
            <person name="Ye J."/>
            <person name="Ju F."/>
            <person name="Liu L."/>
            <person name="Boyd J.A."/>
            <person name="Deng Y."/>
            <person name="Parks D.H."/>
            <person name="Jiang X."/>
            <person name="Yin X."/>
            <person name="Woodcroft B.J."/>
            <person name="Tyson G.W."/>
            <person name="Hugenholtz P."/>
            <person name="Polz M.F."/>
            <person name="Zhang T."/>
        </authorList>
    </citation>
    <scope>NUCLEOTIDE SEQUENCE</scope>
    <source>
        <strain evidence="4">HKST-UBA02</strain>
    </source>
</reference>
<protein>
    <submittedName>
        <fullName evidence="4">Prolyl oligopeptidase family serine peptidase</fullName>
    </submittedName>
</protein>
<gene>
    <name evidence="4" type="ORF">KDA27_01375</name>
</gene>
<feature type="domain" description="Peptidase S9 prolyl oligopeptidase catalytic" evidence="3">
    <location>
        <begin position="121"/>
        <end position="252"/>
    </location>
</feature>
<sequence length="260" mass="27793">MGFLAPAAIAALGMLAAATSISSGAGSEGRETGFLDRSLTLDGETYRYQVYVPHGYSESTPWPTVLFLHGSGERGDDGMRQTQVGLPSAIRWSSERWPAIVVMPQAPADGNWQGLGGRIAMAALDQTLAEFRTDPDRVSLTGLSIGGQGTWYLAYQHPDRFAAIAPVCGFLVSDHHASFLPESLPHPEETVAAKIAGLPTWVFHGDADNVIPVDAARRLVHALEAAGADVRYTELPGVGHNAWDAAYGSAELAEWLLTQR</sequence>
<dbReference type="Pfam" id="PF00326">
    <property type="entry name" value="Peptidase_S9"/>
    <property type="match status" value="1"/>
</dbReference>
<evidence type="ECO:0000259" key="3">
    <source>
        <dbReference type="Pfam" id="PF00326"/>
    </source>
</evidence>
<evidence type="ECO:0000313" key="5">
    <source>
        <dbReference type="Proteomes" id="UP000739538"/>
    </source>
</evidence>
<keyword evidence="1 2" id="KW-0732">Signal</keyword>
<dbReference type="GO" id="GO:0006508">
    <property type="term" value="P:proteolysis"/>
    <property type="evidence" value="ECO:0007669"/>
    <property type="project" value="InterPro"/>
</dbReference>